<reference evidence="2" key="1">
    <citation type="submission" date="2022-08" db="UniProtKB">
        <authorList>
            <consortium name="EnsemblMetazoa"/>
        </authorList>
    </citation>
    <scope>IDENTIFICATION</scope>
</reference>
<dbReference type="AlphaFoldDB" id="A0A8W7PCL0"/>
<protein>
    <submittedName>
        <fullName evidence="2">Uncharacterized protein</fullName>
    </submittedName>
</protein>
<evidence type="ECO:0000313" key="2">
    <source>
        <dbReference type="EnsemblMetazoa" id="ACOM029145-PA.1"/>
    </source>
</evidence>
<feature type="region of interest" description="Disordered" evidence="1">
    <location>
        <begin position="96"/>
        <end position="117"/>
    </location>
</feature>
<name>A0A8W7PCL0_ANOCL</name>
<proteinExistence type="predicted"/>
<dbReference type="Proteomes" id="UP000075882">
    <property type="component" value="Unassembled WGS sequence"/>
</dbReference>
<organism evidence="2">
    <name type="scientific">Anopheles coluzzii</name>
    <name type="common">African malaria mosquito</name>
    <dbReference type="NCBI Taxonomy" id="1518534"/>
    <lineage>
        <taxon>Eukaryota</taxon>
        <taxon>Metazoa</taxon>
        <taxon>Ecdysozoa</taxon>
        <taxon>Arthropoda</taxon>
        <taxon>Hexapoda</taxon>
        <taxon>Insecta</taxon>
        <taxon>Pterygota</taxon>
        <taxon>Neoptera</taxon>
        <taxon>Endopterygota</taxon>
        <taxon>Diptera</taxon>
        <taxon>Nematocera</taxon>
        <taxon>Culicoidea</taxon>
        <taxon>Culicidae</taxon>
        <taxon>Anophelinae</taxon>
        <taxon>Anopheles</taxon>
    </lineage>
</organism>
<dbReference type="EnsemblMetazoa" id="ACOM029145-RA">
    <property type="protein sequence ID" value="ACOM029145-PA.1"/>
    <property type="gene ID" value="ACOM029145"/>
</dbReference>
<sequence>MLPRVPDSTLSFPAAPALSTGINYWQDGCLLSAAPEQTRGPLALSRPGLRNANNTCHTRHPPPPPVAHISTCGCCSSMQHWPVICTTAAALPLTDGRPIAPGPPAFAASSRSGSVGQ</sequence>
<accession>A0A8W7PCL0</accession>
<evidence type="ECO:0000256" key="1">
    <source>
        <dbReference type="SAM" id="MobiDB-lite"/>
    </source>
</evidence>